<dbReference type="EMBL" id="SJPM01000001">
    <property type="protein sequence ID" value="TWU03675.1"/>
    <property type="molecule type" value="Genomic_DNA"/>
</dbReference>
<keyword evidence="4" id="KW-1185">Reference proteome</keyword>
<feature type="compositionally biased region" description="Basic and acidic residues" evidence="1">
    <location>
        <begin position="56"/>
        <end position="67"/>
    </location>
</feature>
<evidence type="ECO:0000256" key="1">
    <source>
        <dbReference type="SAM" id="MobiDB-lite"/>
    </source>
</evidence>
<reference evidence="3 4" key="1">
    <citation type="submission" date="2019-02" db="EMBL/GenBank/DDBJ databases">
        <title>Deep-cultivation of Planctomycetes and their phenomic and genomic characterization uncovers novel biology.</title>
        <authorList>
            <person name="Wiegand S."/>
            <person name="Jogler M."/>
            <person name="Boedeker C."/>
            <person name="Pinto D."/>
            <person name="Vollmers J."/>
            <person name="Rivas-Marin E."/>
            <person name="Kohn T."/>
            <person name="Peeters S.H."/>
            <person name="Heuer A."/>
            <person name="Rast P."/>
            <person name="Oberbeckmann S."/>
            <person name="Bunk B."/>
            <person name="Jeske O."/>
            <person name="Meyerdierks A."/>
            <person name="Storesund J.E."/>
            <person name="Kallscheuer N."/>
            <person name="Luecker S."/>
            <person name="Lage O.M."/>
            <person name="Pohl T."/>
            <person name="Merkel B.J."/>
            <person name="Hornburger P."/>
            <person name="Mueller R.-W."/>
            <person name="Bruemmer F."/>
            <person name="Labrenz M."/>
            <person name="Spormann A.M."/>
            <person name="Op Den Camp H."/>
            <person name="Overmann J."/>
            <person name="Amann R."/>
            <person name="Jetten M.S.M."/>
            <person name="Mascher T."/>
            <person name="Medema M.H."/>
            <person name="Devos D.P."/>
            <person name="Kaster A.-K."/>
            <person name="Ovreas L."/>
            <person name="Rohde M."/>
            <person name="Galperin M.Y."/>
            <person name="Jogler C."/>
        </authorList>
    </citation>
    <scope>NUCLEOTIDE SEQUENCE [LARGE SCALE GENOMIC DNA]</scope>
    <source>
        <strain evidence="3 4">Pla100</strain>
    </source>
</reference>
<dbReference type="RefSeq" id="WP_231602732.1">
    <property type="nucleotide sequence ID" value="NZ_SJPM01000001.1"/>
</dbReference>
<dbReference type="Gene3D" id="2.20.28.30">
    <property type="entry name" value="RNA polymerase ii, chain L"/>
    <property type="match status" value="1"/>
</dbReference>
<sequence length="67" mass="7311">MPSEQDAPLNHVKCPQCGNEVDDRAVACPRCGEKIYVEHPGGITPTRNPPVQYPGETERKGENPPSI</sequence>
<feature type="region of interest" description="Disordered" evidence="1">
    <location>
        <begin position="40"/>
        <end position="67"/>
    </location>
</feature>
<proteinExistence type="predicted"/>
<dbReference type="InterPro" id="IPR059113">
    <property type="entry name" value="Znf_ribbon"/>
</dbReference>
<organism evidence="3 4">
    <name type="scientific">Neorhodopirellula pilleata</name>
    <dbReference type="NCBI Taxonomy" id="2714738"/>
    <lineage>
        <taxon>Bacteria</taxon>
        <taxon>Pseudomonadati</taxon>
        <taxon>Planctomycetota</taxon>
        <taxon>Planctomycetia</taxon>
        <taxon>Pirellulales</taxon>
        <taxon>Pirellulaceae</taxon>
        <taxon>Neorhodopirellula</taxon>
    </lineage>
</organism>
<evidence type="ECO:0000313" key="4">
    <source>
        <dbReference type="Proteomes" id="UP000316213"/>
    </source>
</evidence>
<accession>A0A5C6AUK6</accession>
<evidence type="ECO:0000259" key="2">
    <source>
        <dbReference type="Pfam" id="PF13248"/>
    </source>
</evidence>
<evidence type="ECO:0000313" key="3">
    <source>
        <dbReference type="EMBL" id="TWU03675.1"/>
    </source>
</evidence>
<feature type="domain" description="Putative zinc-ribbon" evidence="2">
    <location>
        <begin position="11"/>
        <end position="35"/>
    </location>
</feature>
<comment type="caution">
    <text evidence="3">The sequence shown here is derived from an EMBL/GenBank/DDBJ whole genome shotgun (WGS) entry which is preliminary data.</text>
</comment>
<dbReference type="Proteomes" id="UP000316213">
    <property type="component" value="Unassembled WGS sequence"/>
</dbReference>
<name>A0A5C6AUK6_9BACT</name>
<dbReference type="Pfam" id="PF13248">
    <property type="entry name" value="Zn_ribbon_3"/>
    <property type="match status" value="1"/>
</dbReference>
<protein>
    <recommendedName>
        <fullName evidence="2">Putative zinc-ribbon domain-containing protein</fullName>
    </recommendedName>
</protein>
<dbReference type="AlphaFoldDB" id="A0A5C6AUK6"/>
<gene>
    <name evidence="3" type="ORF">Pla100_06050</name>
</gene>